<dbReference type="InterPro" id="IPR007487">
    <property type="entry name" value="ABC_transpt-TYRBP-like"/>
</dbReference>
<dbReference type="RefSeq" id="WP_080799565.1">
    <property type="nucleotide sequence ID" value="NZ_LT828540.1"/>
</dbReference>
<dbReference type="Pfam" id="PF04392">
    <property type="entry name" value="ABC_sub_bind"/>
    <property type="match status" value="1"/>
</dbReference>
<dbReference type="OrthoDB" id="9776955at2"/>
<evidence type="ECO:0000313" key="2">
    <source>
        <dbReference type="Proteomes" id="UP000191931"/>
    </source>
</evidence>
<reference evidence="1 2" key="1">
    <citation type="submission" date="2017-03" db="EMBL/GenBank/DDBJ databases">
        <authorList>
            <person name="Afonso C.L."/>
            <person name="Miller P.J."/>
            <person name="Scott M.A."/>
            <person name="Spackman E."/>
            <person name="Goraichik I."/>
            <person name="Dimitrov K.M."/>
            <person name="Suarez D.L."/>
            <person name="Swayne D.E."/>
        </authorList>
    </citation>
    <scope>NUCLEOTIDE SEQUENCE [LARGE SCALE GENOMIC DNA]</scope>
    <source>
        <strain evidence="1">PRJEB14757</strain>
    </source>
</reference>
<dbReference type="Proteomes" id="UP000191931">
    <property type="component" value="Unassembled WGS sequence"/>
</dbReference>
<accession>A0A1W1HFC1</accession>
<proteinExistence type="predicted"/>
<dbReference type="EMBL" id="FWEV01000201">
    <property type="protein sequence ID" value="SLM31170.1"/>
    <property type="molecule type" value="Genomic_DNA"/>
</dbReference>
<keyword evidence="2" id="KW-1185">Reference proteome</keyword>
<dbReference type="PANTHER" id="PTHR35271:SF1">
    <property type="entry name" value="ABC TRANSPORTER, SUBSTRATE-BINDING LIPOPROTEIN"/>
    <property type="match status" value="1"/>
</dbReference>
<evidence type="ECO:0000313" key="1">
    <source>
        <dbReference type="EMBL" id="SLM31170.1"/>
    </source>
</evidence>
<dbReference type="Gene3D" id="3.40.50.2300">
    <property type="match status" value="2"/>
</dbReference>
<gene>
    <name evidence="1" type="ORF">MTBBW1_280006</name>
</gene>
<dbReference type="AlphaFoldDB" id="A0A1W1HFC1"/>
<sequence>MKNNASILNKKQSFLQQIFMSPMVLCILMMILLPAVTTECSDAKYKILALQHQVFGSYTAAYKGFLKGLDDSDIRGMVSVENYNAEKNMAILEGKIKDIKEKNSFDLLFTMGTQSTKKASDIIQNIPIVFTVVGSPVNSGIISNWKSSGSNVTGIATPNQVLKGITQIYELSKFTKIGITYLKGSPSHEAVLSQIKAMCKKNGIKFIYDGFSLTKGNGDSLSNDEIRFNLKKSLDTVLPQVDAMYVQASGTYEKNFYLFRNAFKKHQTPSFGDPIYIKKGIIVGIGVNDYAFGQQAAEYAVKILKGTPPSALPMDTGTKFSILVNLEAAQMVQLDPLLLMPIMNSADAIYQKITE</sequence>
<protein>
    <recommendedName>
        <fullName evidence="3">ABC transporter substrate-binding protein</fullName>
    </recommendedName>
</protein>
<name>A0A1W1HFC1_9BACT</name>
<dbReference type="STRING" id="1246637.MTBBW1_280006"/>
<evidence type="ECO:0008006" key="3">
    <source>
        <dbReference type="Google" id="ProtNLM"/>
    </source>
</evidence>
<dbReference type="PANTHER" id="PTHR35271">
    <property type="entry name" value="ABC TRANSPORTER, SUBSTRATE-BINDING LIPOPROTEIN-RELATED"/>
    <property type="match status" value="1"/>
</dbReference>
<organism evidence="1 2">
    <name type="scientific">Desulfamplus magnetovallimortis</name>
    <dbReference type="NCBI Taxonomy" id="1246637"/>
    <lineage>
        <taxon>Bacteria</taxon>
        <taxon>Pseudomonadati</taxon>
        <taxon>Thermodesulfobacteriota</taxon>
        <taxon>Desulfobacteria</taxon>
        <taxon>Desulfobacterales</taxon>
        <taxon>Desulfobacteraceae</taxon>
        <taxon>Desulfamplus</taxon>
    </lineage>
</organism>